<dbReference type="EMBL" id="FTNE01000005">
    <property type="protein sequence ID" value="SIQ48972.1"/>
    <property type="molecule type" value="Genomic_DNA"/>
</dbReference>
<organism evidence="2 3">
    <name type="scientific">Acidiphilium rubrum</name>
    <dbReference type="NCBI Taxonomy" id="526"/>
    <lineage>
        <taxon>Bacteria</taxon>
        <taxon>Pseudomonadati</taxon>
        <taxon>Pseudomonadota</taxon>
        <taxon>Alphaproteobacteria</taxon>
        <taxon>Acetobacterales</taxon>
        <taxon>Acidocellaceae</taxon>
        <taxon>Acidiphilium</taxon>
    </lineage>
</organism>
<accession>A0A8G2FCR6</accession>
<evidence type="ECO:0008006" key="4">
    <source>
        <dbReference type="Google" id="ProtNLM"/>
    </source>
</evidence>
<dbReference type="RefSeq" id="WP_029311163.1">
    <property type="nucleotide sequence ID" value="NZ_FTNE01000005.1"/>
</dbReference>
<gene>
    <name evidence="2" type="ORF">SAMN05421828_10599</name>
</gene>
<evidence type="ECO:0000313" key="2">
    <source>
        <dbReference type="EMBL" id="SIQ48972.1"/>
    </source>
</evidence>
<dbReference type="AlphaFoldDB" id="A0A8G2FCR6"/>
<comment type="caution">
    <text evidence="2">The sequence shown here is derived from an EMBL/GenBank/DDBJ whole genome shotgun (WGS) entry which is preliminary data.</text>
</comment>
<name>A0A8G2FCR6_ACIRU</name>
<protein>
    <recommendedName>
        <fullName evidence="4">Transcriptional regulator, TetR family</fullName>
    </recommendedName>
</protein>
<evidence type="ECO:0000313" key="3">
    <source>
        <dbReference type="Proteomes" id="UP000186308"/>
    </source>
</evidence>
<reference evidence="2 3" key="1">
    <citation type="submission" date="2017-01" db="EMBL/GenBank/DDBJ databases">
        <authorList>
            <person name="Varghese N."/>
            <person name="Submissions S."/>
        </authorList>
    </citation>
    <scope>NUCLEOTIDE SEQUENCE [LARGE SCALE GENOMIC DNA]</scope>
    <source>
        <strain evidence="2 3">ATCC 35905</strain>
    </source>
</reference>
<dbReference type="Gene3D" id="1.10.357.10">
    <property type="entry name" value="Tetracycline Repressor, domain 2"/>
    <property type="match status" value="1"/>
</dbReference>
<dbReference type="Proteomes" id="UP000186308">
    <property type="component" value="Unassembled WGS sequence"/>
</dbReference>
<feature type="region of interest" description="Disordered" evidence="1">
    <location>
        <begin position="185"/>
        <end position="211"/>
    </location>
</feature>
<sequence>MSKDNFERDLIKAAFDLAAQQGWRRVSVAAAARHGGLELAKARRHFSCTGMILAKFGRAADVHALHGAMTDGLVRDRLFDIIMRRFDYLQQHREGVIALIRFAPTDPLLALWLQRTNLASMGWILEGAGVSSRGLRGALRKRGLLAVSAWALRAWMRDDSEDLSATMAALDVALMRADQAANQFSAASASAPDPTVEPDAPFALDDPARPN</sequence>
<proteinExistence type="predicted"/>
<evidence type="ECO:0000256" key="1">
    <source>
        <dbReference type="SAM" id="MobiDB-lite"/>
    </source>
</evidence>
<keyword evidence="3" id="KW-1185">Reference proteome</keyword>